<protein>
    <submittedName>
        <fullName evidence="1">Uncharacterized protein</fullName>
    </submittedName>
</protein>
<gene>
    <name evidence="1" type="ORF">GJ743_03340</name>
</gene>
<proteinExistence type="predicted"/>
<dbReference type="AlphaFoldDB" id="A0A6I3M7S2"/>
<sequence>MRRDGDGEPARGPYPVRVDACAALAESIDRLAERGYANRRFLRELGRAAGVRRGLFWALDAASGGRNRLRGRGFRRHVDDRTDGQARHFAGTVAVAARLGGPLTRWLTTVVLRDPPTTPDGRLSDEAIEFARLIGTGELSQADAAGWVRDRLCRAAG</sequence>
<organism evidence="1 2">
    <name type="scientific">Agromyces bracchium</name>
    <dbReference type="NCBI Taxonomy" id="88376"/>
    <lineage>
        <taxon>Bacteria</taxon>
        <taxon>Bacillati</taxon>
        <taxon>Actinomycetota</taxon>
        <taxon>Actinomycetes</taxon>
        <taxon>Micrococcales</taxon>
        <taxon>Microbacteriaceae</taxon>
        <taxon>Agromyces</taxon>
    </lineage>
</organism>
<keyword evidence="2" id="KW-1185">Reference proteome</keyword>
<dbReference type="EMBL" id="WMLB01000010">
    <property type="protein sequence ID" value="MTH67406.1"/>
    <property type="molecule type" value="Genomic_DNA"/>
</dbReference>
<accession>A0A6I3M7S2</accession>
<reference evidence="1 2" key="1">
    <citation type="submission" date="2019-11" db="EMBL/GenBank/DDBJ databases">
        <title>Agromyces kandeliae sp. nov., isolated from mangrove soil.</title>
        <authorList>
            <person name="Wang R."/>
        </authorList>
    </citation>
    <scope>NUCLEOTIDE SEQUENCE [LARGE SCALE GENOMIC DNA]</scope>
    <source>
        <strain evidence="1 2">JCM 11433</strain>
    </source>
</reference>
<evidence type="ECO:0000313" key="1">
    <source>
        <dbReference type="EMBL" id="MTH67406.1"/>
    </source>
</evidence>
<evidence type="ECO:0000313" key="2">
    <source>
        <dbReference type="Proteomes" id="UP000433071"/>
    </source>
</evidence>
<dbReference type="OrthoDB" id="5004913at2"/>
<name>A0A6I3M7S2_9MICO</name>
<comment type="caution">
    <text evidence="1">The sequence shown here is derived from an EMBL/GenBank/DDBJ whole genome shotgun (WGS) entry which is preliminary data.</text>
</comment>
<dbReference type="Proteomes" id="UP000433071">
    <property type="component" value="Unassembled WGS sequence"/>
</dbReference>